<dbReference type="Proteomes" id="UP000475862">
    <property type="component" value="Unassembled WGS sequence"/>
</dbReference>
<comment type="caution">
    <text evidence="2">The sequence shown here is derived from an EMBL/GenBank/DDBJ whole genome shotgun (WGS) entry which is preliminary data.</text>
</comment>
<feature type="transmembrane region" description="Helical" evidence="1">
    <location>
        <begin position="114"/>
        <end position="131"/>
    </location>
</feature>
<evidence type="ECO:0000256" key="1">
    <source>
        <dbReference type="SAM" id="Phobius"/>
    </source>
</evidence>
<evidence type="ECO:0000313" key="2">
    <source>
        <dbReference type="EMBL" id="KAE9545266.1"/>
    </source>
</evidence>
<feature type="transmembrane region" description="Helical" evidence="1">
    <location>
        <begin position="81"/>
        <end position="102"/>
    </location>
</feature>
<keyword evidence="1" id="KW-0812">Transmembrane</keyword>
<dbReference type="EMBL" id="VYZN01000001">
    <property type="protein sequence ID" value="KAE9545266.1"/>
    <property type="molecule type" value="Genomic_DNA"/>
</dbReference>
<proteinExistence type="predicted"/>
<accession>A0A6G0UAJ9</accession>
<sequence>MGDWHVFGVGEGVNGGRDKYIESDLTGRNILLKLKFEPLLQKTSMGYKDKEKSEIGMTKSRTDFSCTYWLTNSKQFSTLKLYLLIFKLVSFQVFGGLLKIFMKIYSSTYSLSTNINTYCVRIMIFLIRIYFKFKIQLKLKLLTSYQPNRFFYMTVTQRLITVKKFNTKFSFKYSYRENSKNHYR</sequence>
<organism evidence="2 3">
    <name type="scientific">Aphis glycines</name>
    <name type="common">Soybean aphid</name>
    <dbReference type="NCBI Taxonomy" id="307491"/>
    <lineage>
        <taxon>Eukaryota</taxon>
        <taxon>Metazoa</taxon>
        <taxon>Ecdysozoa</taxon>
        <taxon>Arthropoda</taxon>
        <taxon>Hexapoda</taxon>
        <taxon>Insecta</taxon>
        <taxon>Pterygota</taxon>
        <taxon>Neoptera</taxon>
        <taxon>Paraneoptera</taxon>
        <taxon>Hemiptera</taxon>
        <taxon>Sternorrhyncha</taxon>
        <taxon>Aphidomorpha</taxon>
        <taxon>Aphidoidea</taxon>
        <taxon>Aphididae</taxon>
        <taxon>Aphidini</taxon>
        <taxon>Aphis</taxon>
        <taxon>Aphis</taxon>
    </lineage>
</organism>
<dbReference type="AlphaFoldDB" id="A0A6G0UAJ9"/>
<name>A0A6G0UAJ9_APHGL</name>
<protein>
    <submittedName>
        <fullName evidence="2">Uncharacterized protein</fullName>
    </submittedName>
</protein>
<evidence type="ECO:0000313" key="3">
    <source>
        <dbReference type="Proteomes" id="UP000475862"/>
    </source>
</evidence>
<reference evidence="2 3" key="1">
    <citation type="submission" date="2019-08" db="EMBL/GenBank/DDBJ databases">
        <title>The genome of the soybean aphid Biotype 1, its phylome, world population structure and adaptation to the North American continent.</title>
        <authorList>
            <person name="Giordano R."/>
            <person name="Donthu R.K."/>
            <person name="Hernandez A.G."/>
            <person name="Wright C.L."/>
            <person name="Zimin A.V."/>
        </authorList>
    </citation>
    <scope>NUCLEOTIDE SEQUENCE [LARGE SCALE GENOMIC DNA]</scope>
    <source>
        <tissue evidence="2">Whole aphids</tissue>
    </source>
</reference>
<keyword evidence="1" id="KW-0472">Membrane</keyword>
<keyword evidence="1" id="KW-1133">Transmembrane helix</keyword>
<gene>
    <name evidence="2" type="ORF">AGLY_000809</name>
</gene>
<keyword evidence="3" id="KW-1185">Reference proteome</keyword>